<dbReference type="Pfam" id="PF06335">
    <property type="entry name" value="DUF1054"/>
    <property type="match status" value="1"/>
</dbReference>
<dbReference type="OrthoDB" id="9812818at2"/>
<evidence type="ECO:0000313" key="1">
    <source>
        <dbReference type="EMBL" id="NBI30711.1"/>
    </source>
</evidence>
<reference evidence="1 2" key="1">
    <citation type="submission" date="2019-01" db="EMBL/GenBank/DDBJ databases">
        <title>Chengkuizengella sp. nov., isolated from deep-sea sediment of East Pacific Ocean.</title>
        <authorList>
            <person name="Yang J."/>
            <person name="Lai Q."/>
            <person name="Shao Z."/>
        </authorList>
    </citation>
    <scope>NUCLEOTIDE SEQUENCE [LARGE SCALE GENOMIC DNA]</scope>
    <source>
        <strain evidence="1 2">YPA3-1-1</strain>
    </source>
</reference>
<dbReference type="Proteomes" id="UP000448943">
    <property type="component" value="Unassembled WGS sequence"/>
</dbReference>
<organism evidence="1 2">
    <name type="scientific">Chengkuizengella marina</name>
    <dbReference type="NCBI Taxonomy" id="2507566"/>
    <lineage>
        <taxon>Bacteria</taxon>
        <taxon>Bacillati</taxon>
        <taxon>Bacillota</taxon>
        <taxon>Bacilli</taxon>
        <taxon>Bacillales</taxon>
        <taxon>Paenibacillaceae</taxon>
        <taxon>Chengkuizengella</taxon>
    </lineage>
</organism>
<dbReference type="InterPro" id="IPR009403">
    <property type="entry name" value="UPF0637"/>
</dbReference>
<proteinExistence type="predicted"/>
<accession>A0A6N9Q7N9</accession>
<dbReference type="AlphaFoldDB" id="A0A6N9Q7N9"/>
<dbReference type="EMBL" id="SIJB01000036">
    <property type="protein sequence ID" value="NBI30711.1"/>
    <property type="molecule type" value="Genomic_DNA"/>
</dbReference>
<sequence>MSFQGFTNEDFNVFTIDGLEPRMEALIKHVRPKLEWLGGEIAPYLSAVTGEEMFPHVAKHARRTVNPPNDTWFVH</sequence>
<evidence type="ECO:0000313" key="2">
    <source>
        <dbReference type="Proteomes" id="UP000448943"/>
    </source>
</evidence>
<name>A0A6N9Q7N9_9BACL</name>
<comment type="caution">
    <text evidence="1">The sequence shown here is derived from an EMBL/GenBank/DDBJ whole genome shotgun (WGS) entry which is preliminary data.</text>
</comment>
<dbReference type="SUPFAM" id="SSF142913">
    <property type="entry name" value="YktB/PF0168-like"/>
    <property type="match status" value="1"/>
</dbReference>
<dbReference type="Gene3D" id="3.30.930.20">
    <property type="entry name" value="Protein of unknown function DUF1054"/>
    <property type="match status" value="1"/>
</dbReference>
<dbReference type="InterPro" id="IPR053707">
    <property type="entry name" value="UPF0637_domain_sf"/>
</dbReference>
<gene>
    <name evidence="1" type="ORF">ERL59_17305</name>
</gene>
<protein>
    <submittedName>
        <fullName evidence="1">DUF1054 family protein</fullName>
    </submittedName>
</protein>
<keyword evidence="2" id="KW-1185">Reference proteome</keyword>